<organism evidence="4 5">
    <name type="scientific">Pseudomonas putida</name>
    <name type="common">Arthrobacter siderocapsulatus</name>
    <dbReference type="NCBI Taxonomy" id="303"/>
    <lineage>
        <taxon>Bacteria</taxon>
        <taxon>Pseudomonadati</taxon>
        <taxon>Pseudomonadota</taxon>
        <taxon>Gammaproteobacteria</taxon>
        <taxon>Pseudomonadales</taxon>
        <taxon>Pseudomonadaceae</taxon>
        <taxon>Pseudomonas</taxon>
    </lineage>
</organism>
<dbReference type="OrthoDB" id="6762194at2"/>
<accession>A0A4D6XCG3</accession>
<dbReference type="PANTHER" id="PTHR34596:SF2">
    <property type="entry name" value="CHITOPORIN"/>
    <property type="match status" value="1"/>
</dbReference>
<dbReference type="Pfam" id="PF03573">
    <property type="entry name" value="OprD"/>
    <property type="match status" value="1"/>
</dbReference>
<dbReference type="Proteomes" id="UP000298551">
    <property type="component" value="Chromosome"/>
</dbReference>
<name>A0A4D6XCG3_PSEPU</name>
<dbReference type="AlphaFoldDB" id="A0A4D6XCG3"/>
<evidence type="ECO:0000313" key="4">
    <source>
        <dbReference type="EMBL" id="QCI13437.1"/>
    </source>
</evidence>
<reference evidence="5" key="1">
    <citation type="submission" date="2019-04" db="EMBL/GenBank/DDBJ databases">
        <title>Genome sequence of Pseudomonas putida 1290, an auxin catabolizing strain.</title>
        <authorList>
            <person name="Laird T.S."/>
            <person name="Leveau J.H.J."/>
        </authorList>
    </citation>
    <scope>NUCLEOTIDE SEQUENCE [LARGE SCALE GENOMIC DNA]</scope>
    <source>
        <strain evidence="5">1290</strain>
    </source>
</reference>
<dbReference type="InterPro" id="IPR023614">
    <property type="entry name" value="Porin_dom_sf"/>
</dbReference>
<comment type="similarity">
    <text evidence="1">Belongs to the outer membrane porin (Opr) (TC 1.B.25) family.</text>
</comment>
<gene>
    <name evidence="4" type="ORF">E6B08_19625</name>
</gene>
<evidence type="ECO:0000256" key="2">
    <source>
        <dbReference type="ARBA" id="ARBA00022448"/>
    </source>
</evidence>
<dbReference type="RefSeq" id="WP_136915569.1">
    <property type="nucleotide sequence ID" value="NZ_CP039371.1"/>
</dbReference>
<evidence type="ECO:0000256" key="3">
    <source>
        <dbReference type="ARBA" id="ARBA00022729"/>
    </source>
</evidence>
<dbReference type="PANTHER" id="PTHR34596">
    <property type="entry name" value="CHITOPORIN"/>
    <property type="match status" value="1"/>
</dbReference>
<dbReference type="GO" id="GO:0016020">
    <property type="term" value="C:membrane"/>
    <property type="evidence" value="ECO:0007669"/>
    <property type="project" value="InterPro"/>
</dbReference>
<dbReference type="GO" id="GO:0015288">
    <property type="term" value="F:porin activity"/>
    <property type="evidence" value="ECO:0007669"/>
    <property type="project" value="TreeGrafter"/>
</dbReference>
<evidence type="ECO:0000256" key="1">
    <source>
        <dbReference type="ARBA" id="ARBA00009075"/>
    </source>
</evidence>
<dbReference type="EMBL" id="CP039371">
    <property type="protein sequence ID" value="QCI13437.1"/>
    <property type="molecule type" value="Genomic_DNA"/>
</dbReference>
<dbReference type="InterPro" id="IPR005318">
    <property type="entry name" value="OM_porin_bac"/>
</dbReference>
<proteinExistence type="inferred from homology"/>
<keyword evidence="3" id="KW-0732">Signal</keyword>
<dbReference type="Gene3D" id="2.40.160.10">
    <property type="entry name" value="Porin"/>
    <property type="match status" value="1"/>
</dbReference>
<protein>
    <submittedName>
        <fullName evidence="4">OprD family porin</fullName>
    </submittedName>
</protein>
<sequence>MHTVRSTQVVVGLSAVFILTPMIAEAKEAGFIEDSSLTLNTRQWYSHEIASKDTYYYAQTSEGRRPVRDRTAWLEGFKLDYVSGFTQGMVGFGLDLSLYSAMALERGKLATAGGSNRLLVDKDGNVVDDWSKLGIALLKFNVSDTVLKVGRHQVKTPVMAYADTRTLPSSYDGVSLESHEIEGLTVKSGYFDKATPRTGAGSQDLSPSFGSRRVSGDWVAYAGADYLAKSGWRASLYASRFEDIWDREYVGLGRQFKGDTISTDVQFDFYNTQSSGQEVAGKIEQQAYGISVTPKYKNHSLKLGLQQIKGDEFFDYVIETNAINLPNTQLSFYNGPNERSFQINYINDFAAYGLPGFKTNLWYIKGWGIDGTHYDGGANGIYSSVLKQSDESHYEVGAFVNYVVQSGSLTGASIVSGYVWHRASEYQAEGNIEEFRLIVNVPFKIF</sequence>
<evidence type="ECO:0000313" key="5">
    <source>
        <dbReference type="Proteomes" id="UP000298551"/>
    </source>
</evidence>
<keyword evidence="2" id="KW-0813">Transport</keyword>